<feature type="region of interest" description="Disordered" evidence="1">
    <location>
        <begin position="590"/>
        <end position="622"/>
    </location>
</feature>
<dbReference type="Pfam" id="PF08303">
    <property type="entry name" value="tRNA_lig_kinase"/>
    <property type="match status" value="1"/>
</dbReference>
<protein>
    <submittedName>
        <fullName evidence="5">RNA ligase</fullName>
    </submittedName>
</protein>
<feature type="domain" description="tRNA ligase phosphodiesterase" evidence="2">
    <location>
        <begin position="587"/>
        <end position="797"/>
    </location>
</feature>
<evidence type="ECO:0000313" key="6">
    <source>
        <dbReference type="Proteomes" id="UP000772434"/>
    </source>
</evidence>
<dbReference type="PANTHER" id="PTHR32004">
    <property type="entry name" value="TRNA LIGASE"/>
    <property type="match status" value="1"/>
</dbReference>
<dbReference type="InterPro" id="IPR015966">
    <property type="entry name" value="tRNA_lig_kin_fungi"/>
</dbReference>
<reference evidence="5" key="1">
    <citation type="submission" date="2020-11" db="EMBL/GenBank/DDBJ databases">
        <authorList>
            <consortium name="DOE Joint Genome Institute"/>
            <person name="Ahrendt S."/>
            <person name="Riley R."/>
            <person name="Andreopoulos W."/>
            <person name="Labutti K."/>
            <person name="Pangilinan J."/>
            <person name="Ruiz-Duenas F.J."/>
            <person name="Barrasa J.M."/>
            <person name="Sanchez-Garcia M."/>
            <person name="Camarero S."/>
            <person name="Miyauchi S."/>
            <person name="Serrano A."/>
            <person name="Linde D."/>
            <person name="Babiker R."/>
            <person name="Drula E."/>
            <person name="Ayuso-Fernandez I."/>
            <person name="Pacheco R."/>
            <person name="Padilla G."/>
            <person name="Ferreira P."/>
            <person name="Barriuso J."/>
            <person name="Kellner H."/>
            <person name="Castanera R."/>
            <person name="Alfaro M."/>
            <person name="Ramirez L."/>
            <person name="Pisabarro A.G."/>
            <person name="Kuo A."/>
            <person name="Tritt A."/>
            <person name="Lipzen A."/>
            <person name="He G."/>
            <person name="Yan M."/>
            <person name="Ng V."/>
            <person name="Cullen D."/>
            <person name="Martin F."/>
            <person name="Rosso M.-N."/>
            <person name="Henrissat B."/>
            <person name="Hibbett D."/>
            <person name="Martinez A.T."/>
            <person name="Grigoriev I.V."/>
        </authorList>
    </citation>
    <scope>NUCLEOTIDE SEQUENCE</scope>
    <source>
        <strain evidence="5">AH 40177</strain>
    </source>
</reference>
<gene>
    <name evidence="5" type="ORF">BDP27DRAFT_1334046</name>
</gene>
<feature type="compositionally biased region" description="Basic and acidic residues" evidence="1">
    <location>
        <begin position="313"/>
        <end position="324"/>
    </location>
</feature>
<dbReference type="OrthoDB" id="276239at2759"/>
<dbReference type="GO" id="GO:0003972">
    <property type="term" value="F:RNA ligase (ATP) activity"/>
    <property type="evidence" value="ECO:0007669"/>
    <property type="project" value="InterPro"/>
</dbReference>
<feature type="domain" description="T4 RNA ligase 1-like N-terminal" evidence="4">
    <location>
        <begin position="72"/>
        <end position="274"/>
    </location>
</feature>
<dbReference type="AlphaFoldDB" id="A0A9P5U325"/>
<dbReference type="SUPFAM" id="SSF52540">
    <property type="entry name" value="P-loop containing nucleoside triphosphate hydrolases"/>
    <property type="match status" value="1"/>
</dbReference>
<evidence type="ECO:0000256" key="1">
    <source>
        <dbReference type="SAM" id="MobiDB-lite"/>
    </source>
</evidence>
<evidence type="ECO:0000313" key="5">
    <source>
        <dbReference type="EMBL" id="KAF9064084.1"/>
    </source>
</evidence>
<dbReference type="InterPro" id="IPR019039">
    <property type="entry name" value="T4-Rnl1-like_N"/>
</dbReference>
<dbReference type="GO" id="GO:0006388">
    <property type="term" value="P:tRNA splicing, via endonucleolytic cleavage and ligation"/>
    <property type="evidence" value="ECO:0007669"/>
    <property type="project" value="InterPro"/>
</dbReference>
<dbReference type="GO" id="GO:0005634">
    <property type="term" value="C:nucleus"/>
    <property type="evidence" value="ECO:0007669"/>
    <property type="project" value="TreeGrafter"/>
</dbReference>
<name>A0A9P5U325_9AGAR</name>
<accession>A0A9P5U325</accession>
<comment type="caution">
    <text evidence="5">The sequence shown here is derived from an EMBL/GenBank/DDBJ whole genome shotgun (WGS) entry which is preliminary data.</text>
</comment>
<dbReference type="EMBL" id="JADNRY010000131">
    <property type="protein sequence ID" value="KAF9064084.1"/>
    <property type="molecule type" value="Genomic_DNA"/>
</dbReference>
<feature type="domain" description="tRNA ligase kinase" evidence="3">
    <location>
        <begin position="411"/>
        <end position="560"/>
    </location>
</feature>
<dbReference type="Pfam" id="PF09511">
    <property type="entry name" value="RNA_lig_T4_1"/>
    <property type="match status" value="1"/>
</dbReference>
<dbReference type="InterPro" id="IPR015965">
    <property type="entry name" value="tRNA_lig_PDEase"/>
</dbReference>
<keyword evidence="6" id="KW-1185">Reference proteome</keyword>
<evidence type="ECO:0000259" key="2">
    <source>
        <dbReference type="Pfam" id="PF08302"/>
    </source>
</evidence>
<organism evidence="5 6">
    <name type="scientific">Rhodocollybia butyracea</name>
    <dbReference type="NCBI Taxonomy" id="206335"/>
    <lineage>
        <taxon>Eukaryota</taxon>
        <taxon>Fungi</taxon>
        <taxon>Dikarya</taxon>
        <taxon>Basidiomycota</taxon>
        <taxon>Agaricomycotina</taxon>
        <taxon>Agaricomycetes</taxon>
        <taxon>Agaricomycetidae</taxon>
        <taxon>Agaricales</taxon>
        <taxon>Marasmiineae</taxon>
        <taxon>Omphalotaceae</taxon>
        <taxon>Rhodocollybia</taxon>
    </lineage>
</organism>
<dbReference type="GO" id="GO:0005524">
    <property type="term" value="F:ATP binding"/>
    <property type="evidence" value="ECO:0007669"/>
    <property type="project" value="InterPro"/>
</dbReference>
<proteinExistence type="predicted"/>
<dbReference type="PANTHER" id="PTHR32004:SF1">
    <property type="entry name" value="TRNA LIGASE"/>
    <property type="match status" value="1"/>
</dbReference>
<feature type="compositionally biased region" description="Basic and acidic residues" evidence="1">
    <location>
        <begin position="608"/>
        <end position="619"/>
    </location>
</feature>
<feature type="region of interest" description="Disordered" evidence="1">
    <location>
        <begin position="312"/>
        <end position="333"/>
    </location>
</feature>
<dbReference type="Gene3D" id="3.40.50.300">
    <property type="entry name" value="P-loop containing nucleotide triphosphate hydrolases"/>
    <property type="match status" value="1"/>
</dbReference>
<dbReference type="Proteomes" id="UP000772434">
    <property type="component" value="Unassembled WGS sequence"/>
</dbReference>
<dbReference type="Pfam" id="PF08302">
    <property type="entry name" value="tRNA_lig_CPD"/>
    <property type="match status" value="1"/>
</dbReference>
<evidence type="ECO:0000259" key="3">
    <source>
        <dbReference type="Pfam" id="PF08303"/>
    </source>
</evidence>
<evidence type="ECO:0000259" key="4">
    <source>
        <dbReference type="Pfam" id="PF09511"/>
    </source>
</evidence>
<dbReference type="InterPro" id="IPR027417">
    <property type="entry name" value="P-loop_NTPase"/>
</dbReference>
<keyword evidence="5" id="KW-0436">Ligase</keyword>
<sequence length="799" mass="89088">MAEPGKLGIPHPATKDEDSNLITNLLNISRKSPKLVKSSTYGAPADPELVVRSWKMNEFKYYDIPSPFPTLARGVFSVQVKGPEETSEPSHRIVARGYDKFFNIGEVPWTTWASLKMHTAGPYTLSLKSNGCIILIGALTPEKLIITSKHSVGSIENTVKSHAQVGEEWLRKTLWENNWTAVAELCDDSFEEHVLAYPPHLTGLHLHGLNTCTKAFHTLPHTAIDEFAANGALSKTESVILNTIDEVRNFTDEVSKTQHWNGQAVEGFVVRTHVTEPPAGKITSGESPRTARLDFLLQSEIRRTLPHVSGLARGHEKDLDDIQGSKDPNTLIQSVPHSKMKRPETRAYVRWVIGEILRDPESFKDYAKGKGIIATRDRFLTWRESEKDKKDSSSAQVEQAGRVSPKFEKTIIVPVAIPGCGKTAVSIALSHIFGFGHTQSDDIHVKKPAPVFLQNVAKLLKSHQVVIADKNNHLRQHRTALRDLATKQTSPVRLLALNWSLASYPQSTVDRICSDRVLSRGDNHQTLRADVSNSRSHEQVVRMFITQTEDIAPAEVDAIIDMDIEEDFVGAVNRAVDGICKELELPKPSPEKIDEGITKAVGYKPTTKRPDQDTESKKDGKAKKAPALRYFGLLPEVDLEQLLTKVFGEPASDPTWMHLKRAKRITQRPHVTVVHKNGLPGEIELWDRCMELHTSAEPPMFEFRLKHVVWNDRVMAIVVEDVKVSESDSSQKGTEFVEKLAGEVRNRLHITVGTRTQDILGVEAKDVVENWRQGKMDGVKVADIPGDVVVRGRIKGLMG</sequence>